<proteinExistence type="predicted"/>
<evidence type="ECO:0000259" key="3">
    <source>
        <dbReference type="PROSITE" id="PS50048"/>
    </source>
</evidence>
<dbReference type="SMART" id="SM00066">
    <property type="entry name" value="GAL4"/>
    <property type="match status" value="1"/>
</dbReference>
<dbReference type="Gene3D" id="4.10.240.10">
    <property type="entry name" value="Zn(2)-C6 fungal-type DNA-binding domain"/>
    <property type="match status" value="1"/>
</dbReference>
<comment type="caution">
    <text evidence="4">The sequence shown here is derived from an EMBL/GenBank/DDBJ whole genome shotgun (WGS) entry which is preliminary data.</text>
</comment>
<dbReference type="CDD" id="cd12148">
    <property type="entry name" value="fungal_TF_MHR"/>
    <property type="match status" value="1"/>
</dbReference>
<evidence type="ECO:0000256" key="2">
    <source>
        <dbReference type="ARBA" id="ARBA00023242"/>
    </source>
</evidence>
<dbReference type="GO" id="GO:0045944">
    <property type="term" value="P:positive regulation of transcription by RNA polymerase II"/>
    <property type="evidence" value="ECO:0007669"/>
    <property type="project" value="TreeGrafter"/>
</dbReference>
<reference evidence="4 5" key="1">
    <citation type="journal article" date="2016" name="Genome Biol. Evol.">
        <title>Divergent and convergent evolution of fungal pathogenicity.</title>
        <authorList>
            <person name="Shang Y."/>
            <person name="Xiao G."/>
            <person name="Zheng P."/>
            <person name="Cen K."/>
            <person name="Zhan S."/>
            <person name="Wang C."/>
        </authorList>
    </citation>
    <scope>NUCLEOTIDE SEQUENCE [LARGE SCALE GENOMIC DNA]</scope>
    <source>
        <strain evidence="4 5">RCEF 1005</strain>
    </source>
</reference>
<evidence type="ECO:0000313" key="4">
    <source>
        <dbReference type="EMBL" id="OAA78576.1"/>
    </source>
</evidence>
<sequence>MLLYTKRALPKAPKKRSRAGCEFCRVKKKKCDERRPVCARCEEAGQQCVYGPLRPRQRRSAAQIEADSASAEVSVNSTLPTQQTGAVCTGFPQPAPEDGWPGAVGDGDDEFATGMDDELCGVLGPDMVPLPNAPVLPNAVATWSPTHRHAGAFYATPHLELNMPLFSEFTTIKGRRGLLDHFSNVLSHLIVLREDESNPFQQLVLPMSRQSPAVASAIYALSSAHLEFRGVAGVVEKRSIEFHSEAARNLANLIERGAHGNQNELLAAVILLIYYEVLVHRERSQIVNGHLKGAMAILNSVPAVPDPTRALNCGTATTDPTRAFLERAFRFYDVIAALSFRTPTLSAAPEPDSFGHFLPVDSRGASQPAGSADALLGMATSLWPVVHQLSNLGALKDQVVRAESCGQMVKAEELRVELETTASAIEMSLMDWEPESSSDQAANTSGPLHGILHNARAYRHSALVHLHRSIYGARREHPTVQEHTHASLEFCVGTVESPGPMGALLWPLFVAACEAQTPADRTMATTAFEGIGRHQGMANIEQSWQIVQEVWRRADDGARARAGAAEEEDGGMAALGAGLQNSSLGPMRGPDFGEEDLWRQVCRDLGLAVVFG</sequence>
<keyword evidence="5" id="KW-1185">Reference proteome</keyword>
<dbReference type="Pfam" id="PF11951">
    <property type="entry name" value="Fungal_trans_2"/>
    <property type="match status" value="1"/>
</dbReference>
<dbReference type="Proteomes" id="UP000076881">
    <property type="component" value="Unassembled WGS sequence"/>
</dbReference>
<dbReference type="GO" id="GO:0005634">
    <property type="term" value="C:nucleus"/>
    <property type="evidence" value="ECO:0007669"/>
    <property type="project" value="UniProtKB-SubCell"/>
</dbReference>
<dbReference type="GO" id="GO:0000981">
    <property type="term" value="F:DNA-binding transcription factor activity, RNA polymerase II-specific"/>
    <property type="evidence" value="ECO:0007669"/>
    <property type="project" value="InterPro"/>
</dbReference>
<dbReference type="Pfam" id="PF00172">
    <property type="entry name" value="Zn_clus"/>
    <property type="match status" value="1"/>
</dbReference>
<dbReference type="OrthoDB" id="25818at2759"/>
<dbReference type="PROSITE" id="PS00463">
    <property type="entry name" value="ZN2_CY6_FUNGAL_1"/>
    <property type="match status" value="1"/>
</dbReference>
<dbReference type="CDD" id="cd00067">
    <property type="entry name" value="GAL4"/>
    <property type="match status" value="1"/>
</dbReference>
<dbReference type="InterPro" id="IPR001138">
    <property type="entry name" value="Zn2Cys6_DnaBD"/>
</dbReference>
<organism evidence="4 5">
    <name type="scientific">Akanthomyces lecanii RCEF 1005</name>
    <dbReference type="NCBI Taxonomy" id="1081108"/>
    <lineage>
        <taxon>Eukaryota</taxon>
        <taxon>Fungi</taxon>
        <taxon>Dikarya</taxon>
        <taxon>Ascomycota</taxon>
        <taxon>Pezizomycotina</taxon>
        <taxon>Sordariomycetes</taxon>
        <taxon>Hypocreomycetidae</taxon>
        <taxon>Hypocreales</taxon>
        <taxon>Cordycipitaceae</taxon>
        <taxon>Akanthomyces</taxon>
        <taxon>Cordyceps confragosa</taxon>
    </lineage>
</organism>
<dbReference type="GO" id="GO:0000976">
    <property type="term" value="F:transcription cis-regulatory region binding"/>
    <property type="evidence" value="ECO:0007669"/>
    <property type="project" value="TreeGrafter"/>
</dbReference>
<feature type="domain" description="Zn(2)-C6 fungal-type" evidence="3">
    <location>
        <begin position="20"/>
        <end position="50"/>
    </location>
</feature>
<dbReference type="InterPro" id="IPR036864">
    <property type="entry name" value="Zn2-C6_fun-type_DNA-bd_sf"/>
</dbReference>
<evidence type="ECO:0000256" key="1">
    <source>
        <dbReference type="ARBA" id="ARBA00004123"/>
    </source>
</evidence>
<dbReference type="PROSITE" id="PS50048">
    <property type="entry name" value="ZN2_CY6_FUNGAL_2"/>
    <property type="match status" value="1"/>
</dbReference>
<comment type="subcellular location">
    <subcellularLocation>
        <location evidence="1">Nucleus</location>
    </subcellularLocation>
</comment>
<name>A0A168I0U3_CORDF</name>
<dbReference type="PANTHER" id="PTHR37534">
    <property type="entry name" value="TRANSCRIPTIONAL ACTIVATOR PROTEIN UGA3"/>
    <property type="match status" value="1"/>
</dbReference>
<dbReference type="AlphaFoldDB" id="A0A168I0U3"/>
<dbReference type="InterPro" id="IPR021858">
    <property type="entry name" value="Fun_TF"/>
</dbReference>
<dbReference type="EMBL" id="AZHF01000003">
    <property type="protein sequence ID" value="OAA78576.1"/>
    <property type="molecule type" value="Genomic_DNA"/>
</dbReference>
<accession>A0A168I0U3</accession>
<dbReference type="GO" id="GO:0008270">
    <property type="term" value="F:zinc ion binding"/>
    <property type="evidence" value="ECO:0007669"/>
    <property type="project" value="InterPro"/>
</dbReference>
<dbReference type="SUPFAM" id="SSF57701">
    <property type="entry name" value="Zn2/Cys6 DNA-binding domain"/>
    <property type="match status" value="1"/>
</dbReference>
<keyword evidence="2" id="KW-0539">Nucleus</keyword>
<dbReference type="STRING" id="1081108.A0A168I0U3"/>
<evidence type="ECO:0000313" key="5">
    <source>
        <dbReference type="Proteomes" id="UP000076881"/>
    </source>
</evidence>
<dbReference type="PANTHER" id="PTHR37534:SF15">
    <property type="entry name" value="ZN(II)2CYS6 TRANSCRIPTION FACTOR (EUROFUNG)"/>
    <property type="match status" value="1"/>
</dbReference>
<gene>
    <name evidence="4" type="ORF">LEL_05399</name>
</gene>
<protein>
    <recommendedName>
        <fullName evidence="3">Zn(2)-C6 fungal-type domain-containing protein</fullName>
    </recommendedName>
</protein>